<feature type="compositionally biased region" description="Polar residues" evidence="1">
    <location>
        <begin position="433"/>
        <end position="447"/>
    </location>
</feature>
<proteinExistence type="predicted"/>
<accession>A0ABD2NWQ5</accession>
<organism evidence="2 3">
    <name type="scientific">Cryptolaemus montrouzieri</name>
    <dbReference type="NCBI Taxonomy" id="559131"/>
    <lineage>
        <taxon>Eukaryota</taxon>
        <taxon>Metazoa</taxon>
        <taxon>Ecdysozoa</taxon>
        <taxon>Arthropoda</taxon>
        <taxon>Hexapoda</taxon>
        <taxon>Insecta</taxon>
        <taxon>Pterygota</taxon>
        <taxon>Neoptera</taxon>
        <taxon>Endopterygota</taxon>
        <taxon>Coleoptera</taxon>
        <taxon>Polyphaga</taxon>
        <taxon>Cucujiformia</taxon>
        <taxon>Coccinelloidea</taxon>
        <taxon>Coccinellidae</taxon>
        <taxon>Scymninae</taxon>
        <taxon>Scymnini</taxon>
        <taxon>Cryptolaemus</taxon>
    </lineage>
</organism>
<feature type="region of interest" description="Disordered" evidence="1">
    <location>
        <begin position="396"/>
        <end position="525"/>
    </location>
</feature>
<feature type="region of interest" description="Disordered" evidence="1">
    <location>
        <begin position="212"/>
        <end position="254"/>
    </location>
</feature>
<feature type="compositionally biased region" description="Basic and acidic residues" evidence="1">
    <location>
        <begin position="321"/>
        <end position="335"/>
    </location>
</feature>
<dbReference type="Proteomes" id="UP001516400">
    <property type="component" value="Unassembled WGS sequence"/>
</dbReference>
<protein>
    <submittedName>
        <fullName evidence="2">Uncharacterized protein</fullName>
    </submittedName>
</protein>
<feature type="region of interest" description="Disordered" evidence="1">
    <location>
        <begin position="537"/>
        <end position="570"/>
    </location>
</feature>
<feature type="compositionally biased region" description="Polar residues" evidence="1">
    <location>
        <begin position="12"/>
        <end position="48"/>
    </location>
</feature>
<dbReference type="EMBL" id="JABFTP020000144">
    <property type="protein sequence ID" value="KAL3283168.1"/>
    <property type="molecule type" value="Genomic_DNA"/>
</dbReference>
<name>A0ABD2NWQ5_9CUCU</name>
<sequence length="865" mass="93013">MLNSYGKGSPHQGRNLNDTRNTSILKPEITSTPLNSPNKGRTASSLVTPNRKFLGPRRYALSTNGTLSPLKVIKDPPGPLLTSANFNVNVSTYIDTKSPGYAGRLVQYNEENSRNQQHTHQEKYGSPGLFPIVHLFKKNIPVISPKPKKPTVRIGTPELKNQYSQEHNRLLLEGIVRSNSVIKHHNLSNEVSTRSVLDALKEISRKRIHASEDYEATDESNKKLRRDCLNGDGDSSKRNRVDSPTLDTSISPPARQATKKLCTIDAILASKTSSMYANYDTGTKRKTIDDTKTKISPVNKRKFNNAETQTFCTPTSTNEEEIVHTKQPELDKKQEATSTEDIPDQEEIAHPPKQILKVFDDKPLEVIRKNRLGALLSALTGHEIPPIPMEDRRKALDQEWPPQSSEKKLTSILSPQNKLSKSVEKHVTFKLPETSNSQTNDSVSLQEKNSDSAEKNSTDEIKIDPPSQMSTPENSSTTNDSVESTSQTKFNDKNNSINNIQKLSDKNGVEQSTGGLKFESPPVSKWSSPIGGFKFDLTKPNTFSPKNSIDNTSATLSSKNSEPKSENSNINFARASVEATTSSTLFSKFEAASSKPTKSSPLSLKASLETNSLLKSSPISSTTTNALGLPLSLPNSSITQPLGQITSIAPFTFNTSLSTANSTSANLLEKKSDVSKTNNISSTFASPFIPGSSGVTTSLTFGTTVSYSAANSSKVSVGIAKTTSSPAYSSTANNNSTFVGTSIMSSTSNTIIPASTSGKSEIFGAISSAPSTSSGLSTSAVGNSGSTNLFSAMSTVPPSSSVTFSVPSFGTAISSSGFNVSSGNSLPSYNNMPLTSSFPSSSAANVLGVSPVVLKLQHRLFPHQH</sequence>
<feature type="region of interest" description="Disordered" evidence="1">
    <location>
        <begin position="313"/>
        <end position="342"/>
    </location>
</feature>
<feature type="compositionally biased region" description="Polar residues" evidence="1">
    <location>
        <begin position="539"/>
        <end position="556"/>
    </location>
</feature>
<feature type="compositionally biased region" description="Basic and acidic residues" evidence="1">
    <location>
        <begin position="448"/>
        <end position="463"/>
    </location>
</feature>
<dbReference type="AlphaFoldDB" id="A0ABD2NWQ5"/>
<evidence type="ECO:0000313" key="3">
    <source>
        <dbReference type="Proteomes" id="UP001516400"/>
    </source>
</evidence>
<evidence type="ECO:0000313" key="2">
    <source>
        <dbReference type="EMBL" id="KAL3283168.1"/>
    </source>
</evidence>
<feature type="compositionally biased region" description="Polar residues" evidence="1">
    <location>
        <begin position="467"/>
        <end position="502"/>
    </location>
</feature>
<feature type="region of interest" description="Disordered" evidence="1">
    <location>
        <begin position="1"/>
        <end position="48"/>
    </location>
</feature>
<evidence type="ECO:0000256" key="1">
    <source>
        <dbReference type="SAM" id="MobiDB-lite"/>
    </source>
</evidence>
<feature type="compositionally biased region" description="Polar residues" evidence="1">
    <location>
        <begin position="411"/>
        <end position="420"/>
    </location>
</feature>
<feature type="compositionally biased region" description="Basic and acidic residues" evidence="1">
    <location>
        <begin position="219"/>
        <end position="241"/>
    </location>
</feature>
<comment type="caution">
    <text evidence="2">The sequence shown here is derived from an EMBL/GenBank/DDBJ whole genome shotgun (WGS) entry which is preliminary data.</text>
</comment>
<gene>
    <name evidence="2" type="ORF">HHI36_006320</name>
</gene>
<reference evidence="2 3" key="1">
    <citation type="journal article" date="2021" name="BMC Biol.">
        <title>Horizontally acquired antibacterial genes associated with adaptive radiation of ladybird beetles.</title>
        <authorList>
            <person name="Li H.S."/>
            <person name="Tang X.F."/>
            <person name="Huang Y.H."/>
            <person name="Xu Z.Y."/>
            <person name="Chen M.L."/>
            <person name="Du X.Y."/>
            <person name="Qiu B.Y."/>
            <person name="Chen P.T."/>
            <person name="Zhang W."/>
            <person name="Slipinski A."/>
            <person name="Escalona H.E."/>
            <person name="Waterhouse R.M."/>
            <person name="Zwick A."/>
            <person name="Pang H."/>
        </authorList>
    </citation>
    <scope>NUCLEOTIDE SEQUENCE [LARGE SCALE GENOMIC DNA]</scope>
    <source>
        <strain evidence="2">SYSU2018</strain>
    </source>
</reference>
<keyword evidence="3" id="KW-1185">Reference proteome</keyword>